<sequence>MAGLVREVVLAIRAVKILVTELGDKTARVRGKKIKVEVTEKLADAFENALMETMTGIKNKLSHELKETVLGAMQDIRGQQVEEHKRTHGAMYRQALVSGRAAQKDRARLGEVQRQQVQARLAVKERQVRIALETEQIQEITNKANTVLVEELNDILKKMDSSMECRVVAVGKIQEGTELLIKFAITEDAEWIQENCADFYQHVKHLVIQLQTYKIIVMNVSLGFCGDSAKEWTMALLDSKGDYEPGNIVHAQWIKAEHN</sequence>
<gene>
    <name evidence="1" type="ORF">ARMGADRAFT_1092775</name>
</gene>
<evidence type="ECO:0000313" key="2">
    <source>
        <dbReference type="Proteomes" id="UP000217790"/>
    </source>
</evidence>
<keyword evidence="2" id="KW-1185">Reference proteome</keyword>
<dbReference type="EMBL" id="KZ293759">
    <property type="protein sequence ID" value="PBK79804.1"/>
    <property type="molecule type" value="Genomic_DNA"/>
</dbReference>
<protein>
    <submittedName>
        <fullName evidence="1">Uncharacterized protein</fullName>
    </submittedName>
</protein>
<dbReference type="InParanoid" id="A0A2H3CEP5"/>
<reference evidence="2" key="1">
    <citation type="journal article" date="2017" name="Nat. Ecol. Evol.">
        <title>Genome expansion and lineage-specific genetic innovations in the forest pathogenic fungi Armillaria.</title>
        <authorList>
            <person name="Sipos G."/>
            <person name="Prasanna A.N."/>
            <person name="Walter M.C."/>
            <person name="O'Connor E."/>
            <person name="Balint B."/>
            <person name="Krizsan K."/>
            <person name="Kiss B."/>
            <person name="Hess J."/>
            <person name="Varga T."/>
            <person name="Slot J."/>
            <person name="Riley R."/>
            <person name="Boka B."/>
            <person name="Rigling D."/>
            <person name="Barry K."/>
            <person name="Lee J."/>
            <person name="Mihaltcheva S."/>
            <person name="LaButti K."/>
            <person name="Lipzen A."/>
            <person name="Waldron R."/>
            <person name="Moloney N.M."/>
            <person name="Sperisen C."/>
            <person name="Kredics L."/>
            <person name="Vagvoelgyi C."/>
            <person name="Patrignani A."/>
            <person name="Fitzpatrick D."/>
            <person name="Nagy I."/>
            <person name="Doyle S."/>
            <person name="Anderson J.B."/>
            <person name="Grigoriev I.V."/>
            <person name="Gueldener U."/>
            <person name="Muensterkoetter M."/>
            <person name="Nagy L.G."/>
        </authorList>
    </citation>
    <scope>NUCLEOTIDE SEQUENCE [LARGE SCALE GENOMIC DNA]</scope>
    <source>
        <strain evidence="2">Ar21-2</strain>
    </source>
</reference>
<organism evidence="1 2">
    <name type="scientific">Armillaria gallica</name>
    <name type="common">Bulbous honey fungus</name>
    <name type="synonym">Armillaria bulbosa</name>
    <dbReference type="NCBI Taxonomy" id="47427"/>
    <lineage>
        <taxon>Eukaryota</taxon>
        <taxon>Fungi</taxon>
        <taxon>Dikarya</taxon>
        <taxon>Basidiomycota</taxon>
        <taxon>Agaricomycotina</taxon>
        <taxon>Agaricomycetes</taxon>
        <taxon>Agaricomycetidae</taxon>
        <taxon>Agaricales</taxon>
        <taxon>Marasmiineae</taxon>
        <taxon>Physalacriaceae</taxon>
        <taxon>Armillaria</taxon>
    </lineage>
</organism>
<evidence type="ECO:0000313" key="1">
    <source>
        <dbReference type="EMBL" id="PBK79804.1"/>
    </source>
</evidence>
<dbReference type="AlphaFoldDB" id="A0A2H3CEP5"/>
<proteinExistence type="predicted"/>
<accession>A0A2H3CEP5</accession>
<dbReference type="Proteomes" id="UP000217790">
    <property type="component" value="Unassembled WGS sequence"/>
</dbReference>
<name>A0A2H3CEP5_ARMGA</name>